<keyword evidence="5" id="KW-1185">Reference proteome</keyword>
<evidence type="ECO:0000256" key="2">
    <source>
        <dbReference type="ARBA" id="ARBA00022801"/>
    </source>
</evidence>
<dbReference type="Gene3D" id="3.50.80.20">
    <property type="entry name" value="D-Ala-D-Ala carboxypeptidase C, peptidase S13"/>
    <property type="match status" value="1"/>
</dbReference>
<keyword evidence="3" id="KW-0472">Membrane</keyword>
<dbReference type="InterPro" id="IPR000667">
    <property type="entry name" value="Peptidase_S13"/>
</dbReference>
<keyword evidence="4" id="KW-0121">Carboxypeptidase</keyword>
<dbReference type="PANTHER" id="PTHR30023:SF0">
    <property type="entry name" value="PENICILLIN-SENSITIVE CARBOXYPEPTIDASE A"/>
    <property type="match status" value="1"/>
</dbReference>
<accession>A0ABM9FSP0</accession>
<keyword evidence="3" id="KW-0812">Transmembrane</keyword>
<dbReference type="InterPro" id="IPR012338">
    <property type="entry name" value="Beta-lactam/transpept-like"/>
</dbReference>
<dbReference type="SUPFAM" id="SSF56601">
    <property type="entry name" value="beta-lactamase/transpeptidase-like"/>
    <property type="match status" value="1"/>
</dbReference>
<reference evidence="4" key="1">
    <citation type="submission" date="2022-06" db="EMBL/GenBank/DDBJ databases">
        <authorList>
            <person name="Goudenege D."/>
            <person name="Le Roux F."/>
        </authorList>
    </citation>
    <scope>NUCLEOTIDE SEQUENCE</scope>
    <source>
        <strain evidence="4">12-063</strain>
    </source>
</reference>
<dbReference type="EMBL" id="CALYLK010000136">
    <property type="protein sequence ID" value="CAH8238639.1"/>
    <property type="molecule type" value="Genomic_DNA"/>
</dbReference>
<keyword evidence="3" id="KW-1133">Transmembrane helix</keyword>
<dbReference type="NCBIfam" id="TIGR00666">
    <property type="entry name" value="PBP4"/>
    <property type="match status" value="1"/>
</dbReference>
<keyword evidence="2 4" id="KW-0378">Hydrolase</keyword>
<comment type="caution">
    <text evidence="4">The sequence shown here is derived from an EMBL/GenBank/DDBJ whole genome shotgun (WGS) entry which is preliminary data.</text>
</comment>
<name>A0ABM9FSP0_9VIBR</name>
<dbReference type="NCBIfam" id="NF008322">
    <property type="entry name" value="PRK11113.1"/>
    <property type="match status" value="1"/>
</dbReference>
<dbReference type="GO" id="GO:0009002">
    <property type="term" value="F:serine-type D-Ala-D-Ala carboxypeptidase activity"/>
    <property type="evidence" value="ECO:0007669"/>
    <property type="project" value="UniProtKB-EC"/>
</dbReference>
<proteinExistence type="inferred from homology"/>
<dbReference type="EC" id="3.4.16.4" evidence="4"/>
<protein>
    <submittedName>
        <fullName evidence="4">D-alanyl-D-alanine carboxypeptidase</fullName>
        <ecNumber evidence="4">3.4.16.4</ecNumber>
    </submittedName>
</protein>
<evidence type="ECO:0000313" key="4">
    <source>
        <dbReference type="EMBL" id="CAH8238639.1"/>
    </source>
</evidence>
<comment type="similarity">
    <text evidence="1">Belongs to the peptidase S13 family.</text>
</comment>
<dbReference type="PANTHER" id="PTHR30023">
    <property type="entry name" value="D-ALANYL-D-ALANINE CARBOXYPEPTIDASE"/>
    <property type="match status" value="1"/>
</dbReference>
<gene>
    <name evidence="4" type="ORF">VAE063_950697</name>
</gene>
<sequence>MYLAILSVTLCFEILIMSLLHRRFISLVSFVLLLSSSTFTAFAYSPLEALPQGSRVGLLVKPLGSEYIFQQTDNLGLYFPPASTLKLVTALAAKLELGDQYRFSTTLTHSGNDIIIRFSGDPTLTNQDLKNLLTTLKKQGLSRISGDLWLDNSIFSGYDRAVGSPWDILGVCYSAPSTAITLDGNCVQASIYTQDDGKTRVYVPEQYPIHVTTNAQTVSKLEQESTRCDLELTTSEQNNYQLNGCLAERNKPLPLKFAVQDPNLYTTRMIYKQLKQVGISLEGEVKVGSYHTEKGRVIAKHQSQPLEVLLEIMLKESDNLIADSLTKTLGRHFFIQPGSFNNGTEAIKQIIFSRTGVNLEHAQLADGSGLSRNNRLSIDSMANILNYIWQNDHTLGLIAIMPKAGESGTLRYRSSMRGQDVKGQLVAKSGSLYGSYNMAGFGLDKQGKPSTLFVQFVTDYYPNNRSSQPNVTAPITQFETLFFQDVVKFSQLNSKK</sequence>
<keyword evidence="4" id="KW-0645">Protease</keyword>
<evidence type="ECO:0000313" key="5">
    <source>
        <dbReference type="Proteomes" id="UP001152658"/>
    </source>
</evidence>
<evidence type="ECO:0000256" key="3">
    <source>
        <dbReference type="SAM" id="Phobius"/>
    </source>
</evidence>
<evidence type="ECO:0000256" key="1">
    <source>
        <dbReference type="ARBA" id="ARBA00006096"/>
    </source>
</evidence>
<dbReference type="PRINTS" id="PR00922">
    <property type="entry name" value="DADACBPTASE3"/>
</dbReference>
<feature type="transmembrane region" description="Helical" evidence="3">
    <location>
        <begin position="24"/>
        <end position="44"/>
    </location>
</feature>
<dbReference type="Pfam" id="PF02113">
    <property type="entry name" value="Peptidase_S13"/>
    <property type="match status" value="1"/>
</dbReference>
<dbReference type="Gene3D" id="3.40.710.10">
    <property type="entry name" value="DD-peptidase/beta-lactamase superfamily"/>
    <property type="match status" value="1"/>
</dbReference>
<organism evidence="4 5">
    <name type="scientific">Vibrio aestuarianus</name>
    <dbReference type="NCBI Taxonomy" id="28171"/>
    <lineage>
        <taxon>Bacteria</taxon>
        <taxon>Pseudomonadati</taxon>
        <taxon>Pseudomonadota</taxon>
        <taxon>Gammaproteobacteria</taxon>
        <taxon>Vibrionales</taxon>
        <taxon>Vibrionaceae</taxon>
        <taxon>Vibrio</taxon>
    </lineage>
</organism>
<dbReference type="Proteomes" id="UP001152658">
    <property type="component" value="Unassembled WGS sequence"/>
</dbReference>